<dbReference type="SUPFAM" id="SSF56112">
    <property type="entry name" value="Protein kinase-like (PK-like)"/>
    <property type="match status" value="1"/>
</dbReference>
<evidence type="ECO:0000256" key="4">
    <source>
        <dbReference type="ARBA" id="ARBA00022741"/>
    </source>
</evidence>
<dbReference type="PROSITE" id="PS00108">
    <property type="entry name" value="PROTEIN_KINASE_ST"/>
    <property type="match status" value="1"/>
</dbReference>
<keyword evidence="3" id="KW-0808">Transferase</keyword>
<evidence type="ECO:0000256" key="1">
    <source>
        <dbReference type="ARBA" id="ARBA00012513"/>
    </source>
</evidence>
<dbReference type="Gene3D" id="3.30.200.20">
    <property type="entry name" value="Phosphorylase Kinase, domain 1"/>
    <property type="match status" value="1"/>
</dbReference>
<dbReference type="Gene3D" id="1.10.510.10">
    <property type="entry name" value="Transferase(Phosphotransferase) domain 1"/>
    <property type="match status" value="1"/>
</dbReference>
<keyword evidence="5 10" id="KW-0418">Kinase</keyword>
<evidence type="ECO:0000313" key="11">
    <source>
        <dbReference type="Proteomes" id="UP000017148"/>
    </source>
</evidence>
<dbReference type="Pfam" id="PF00069">
    <property type="entry name" value="Pkinase"/>
    <property type="match status" value="1"/>
</dbReference>
<dbReference type="PROSITE" id="PS00107">
    <property type="entry name" value="PROTEIN_KINASE_ATP"/>
    <property type="match status" value="1"/>
</dbReference>
<evidence type="ECO:0000313" key="10">
    <source>
        <dbReference type="EMBL" id="ERP38993.1"/>
    </source>
</evidence>
<keyword evidence="4 7" id="KW-0547">Nucleotide-binding</keyword>
<keyword evidence="11" id="KW-1185">Reference proteome</keyword>
<dbReference type="AlphaFoldDB" id="U7DBN4"/>
<dbReference type="OrthoDB" id="9788659at2"/>
<dbReference type="EC" id="2.7.11.1" evidence="1"/>
<feature type="binding site" evidence="7">
    <location>
        <position position="39"/>
    </location>
    <ligand>
        <name>ATP</name>
        <dbReference type="ChEBI" id="CHEBI:30616"/>
    </ligand>
</feature>
<evidence type="ECO:0000256" key="3">
    <source>
        <dbReference type="ARBA" id="ARBA00022679"/>
    </source>
</evidence>
<dbReference type="RefSeq" id="WP_022636021.1">
    <property type="nucleotide sequence ID" value="NZ_ASJR01000003.1"/>
</dbReference>
<protein>
    <recommendedName>
        <fullName evidence="1">non-specific serine/threonine protein kinase</fullName>
        <ecNumber evidence="1">2.7.11.1</ecNumber>
    </recommendedName>
</protein>
<gene>
    <name evidence="10" type="ORF">CALK_0483</name>
</gene>
<dbReference type="EMBL" id="ASJR01000003">
    <property type="protein sequence ID" value="ERP38993.1"/>
    <property type="molecule type" value="Genomic_DNA"/>
</dbReference>
<dbReference type="CDD" id="cd14014">
    <property type="entry name" value="STKc_PknB_like"/>
    <property type="match status" value="1"/>
</dbReference>
<dbReference type="eggNOG" id="COG0515">
    <property type="taxonomic scope" value="Bacteria"/>
</dbReference>
<name>U7DBN4_9BACT</name>
<dbReference type="STRING" id="1313304.CALK_0483"/>
<dbReference type="GO" id="GO:0004674">
    <property type="term" value="F:protein serine/threonine kinase activity"/>
    <property type="evidence" value="ECO:0007669"/>
    <property type="project" value="UniProtKB-KW"/>
</dbReference>
<dbReference type="PROSITE" id="PS50011">
    <property type="entry name" value="PROTEIN_KINASE_DOM"/>
    <property type="match status" value="1"/>
</dbReference>
<evidence type="ECO:0000256" key="5">
    <source>
        <dbReference type="ARBA" id="ARBA00022777"/>
    </source>
</evidence>
<evidence type="ECO:0000256" key="2">
    <source>
        <dbReference type="ARBA" id="ARBA00022527"/>
    </source>
</evidence>
<keyword evidence="8" id="KW-1133">Transmembrane helix</keyword>
<dbReference type="InterPro" id="IPR000719">
    <property type="entry name" value="Prot_kinase_dom"/>
</dbReference>
<dbReference type="InterPro" id="IPR017441">
    <property type="entry name" value="Protein_kinase_ATP_BS"/>
</dbReference>
<evidence type="ECO:0000259" key="9">
    <source>
        <dbReference type="PROSITE" id="PS50011"/>
    </source>
</evidence>
<dbReference type="PANTHER" id="PTHR43289">
    <property type="entry name" value="MITOGEN-ACTIVATED PROTEIN KINASE KINASE KINASE 20-RELATED"/>
    <property type="match status" value="1"/>
</dbReference>
<dbReference type="PANTHER" id="PTHR43289:SF34">
    <property type="entry name" value="SERINE_THREONINE-PROTEIN KINASE YBDM-RELATED"/>
    <property type="match status" value="1"/>
</dbReference>
<organism evidence="10 11">
    <name type="scientific">Chitinivibrio alkaliphilus ACht1</name>
    <dbReference type="NCBI Taxonomy" id="1313304"/>
    <lineage>
        <taxon>Bacteria</taxon>
        <taxon>Pseudomonadati</taxon>
        <taxon>Fibrobacterota</taxon>
        <taxon>Chitinivibrionia</taxon>
        <taxon>Chitinivibrionales</taxon>
        <taxon>Chitinivibrionaceae</taxon>
        <taxon>Chitinivibrio</taxon>
    </lineage>
</organism>
<feature type="transmembrane region" description="Helical" evidence="8">
    <location>
        <begin position="320"/>
        <end position="344"/>
    </location>
</feature>
<comment type="caution">
    <text evidence="10">The sequence shown here is derived from an EMBL/GenBank/DDBJ whole genome shotgun (WGS) entry which is preliminary data.</text>
</comment>
<keyword evidence="2 10" id="KW-0723">Serine/threonine-protein kinase</keyword>
<feature type="domain" description="Protein kinase" evidence="9">
    <location>
        <begin position="10"/>
        <end position="275"/>
    </location>
</feature>
<keyword evidence="8" id="KW-0812">Transmembrane</keyword>
<dbReference type="Proteomes" id="UP000017148">
    <property type="component" value="Unassembled WGS sequence"/>
</dbReference>
<accession>U7DBN4</accession>
<evidence type="ECO:0000256" key="6">
    <source>
        <dbReference type="ARBA" id="ARBA00022840"/>
    </source>
</evidence>
<dbReference type="SMART" id="SM00220">
    <property type="entry name" value="S_TKc"/>
    <property type="match status" value="1"/>
</dbReference>
<reference evidence="10 11" key="1">
    <citation type="journal article" date="2013" name="Environ. Microbiol.">
        <title>Genome analysis of Chitinivibrio alkaliphilus gen. nov., sp. nov., a novel extremely haloalkaliphilic anaerobic chitinolytic bacterium from the candidate phylum Termite Group 3.</title>
        <authorList>
            <person name="Sorokin D.Y."/>
            <person name="Gumerov V.M."/>
            <person name="Rakitin A.L."/>
            <person name="Beletsky A.V."/>
            <person name="Damste J.S."/>
            <person name="Muyzer G."/>
            <person name="Mardanov A.V."/>
            <person name="Ravin N.V."/>
        </authorList>
    </citation>
    <scope>NUCLEOTIDE SEQUENCE [LARGE SCALE GENOMIC DNA]</scope>
    <source>
        <strain evidence="10 11">ACht1</strain>
    </source>
</reference>
<keyword evidence="8" id="KW-0472">Membrane</keyword>
<dbReference type="GO" id="GO:0005524">
    <property type="term" value="F:ATP binding"/>
    <property type="evidence" value="ECO:0007669"/>
    <property type="project" value="UniProtKB-UniRule"/>
</dbReference>
<dbReference type="InterPro" id="IPR011009">
    <property type="entry name" value="Kinase-like_dom_sf"/>
</dbReference>
<keyword evidence="6 7" id="KW-0067">ATP-binding</keyword>
<evidence type="ECO:0000256" key="8">
    <source>
        <dbReference type="SAM" id="Phobius"/>
    </source>
</evidence>
<proteinExistence type="predicted"/>
<dbReference type="FunFam" id="1.10.510.10:FF:000021">
    <property type="entry name" value="Serine/threonine protein kinase"/>
    <property type="match status" value="1"/>
</dbReference>
<evidence type="ECO:0000256" key="7">
    <source>
        <dbReference type="PROSITE-ProRule" id="PRU10141"/>
    </source>
</evidence>
<dbReference type="InterPro" id="IPR008271">
    <property type="entry name" value="Ser/Thr_kinase_AS"/>
</dbReference>
<sequence>MPALKKVGDFTILEHLGKGGMGDVYSAIQEPLGRKVALKVLLDRGEKDPTARQRFHLEAQAISRLDHTNVVSLYNYGQENGLSYFSMQYIDGFSLDQAIPAEGLHIELVIDYAKQICRGLQYAHARKIVHRDIKPQNILIDSSGVCKISDFGIAQLFTEKITRAGMAVGTPEYMSPEQASGDPLDYRTDIYSLGIVLYEMLTGDVPFSGEKPLSIVYSHVHDIPQHPSRHRKNMPQRLELIILKCLKKGRTERYSSVGEILNDLDTVEQEEHIGVYAKPEKEDTPINRRITDRRMGDRRGAATGKIQVDPFVYPLFSTSFWYYTLRQQWISLILLILLGIHLIVQ</sequence>